<accession>A0A1G2RG98</accession>
<organism evidence="3 4">
    <name type="scientific">Candidatus Wildermuthbacteria bacterium RIFCSPHIGHO2_12_FULL_40_12</name>
    <dbReference type="NCBI Taxonomy" id="1802457"/>
    <lineage>
        <taxon>Bacteria</taxon>
        <taxon>Candidatus Wildermuthiibacteriota</taxon>
    </lineage>
</organism>
<dbReference type="Proteomes" id="UP000177078">
    <property type="component" value="Unassembled WGS sequence"/>
</dbReference>
<dbReference type="STRING" id="1802457.A3F15_01670"/>
<sequence length="249" mass="27939">MTEQDLIYKIQELKSIKPREDWALSVKRRIFSDHPYVQSVQPHIAKNPISIAAVLRYWAFQPRMAYVSLLIIAGIFVSALGSAGNALPGDFLYPFKKITESGQVMFVLDNKEYSKTQLTLLNKRLDELTEVAKQNKVRNLAPAINEVEKSIAQAAKGLKSASPDQSVVSEVKKIEDKTTTIKSLGVEIGELEWDAALIQKIKDQVDLLSAEKLTAEQSAILEEVKQDIEKEEYAKAWEKVLIINGIITK</sequence>
<dbReference type="InterPro" id="IPR043725">
    <property type="entry name" value="DUF5667"/>
</dbReference>
<keyword evidence="1" id="KW-0472">Membrane</keyword>
<keyword evidence="1" id="KW-0812">Transmembrane</keyword>
<feature type="transmembrane region" description="Helical" evidence="1">
    <location>
        <begin position="64"/>
        <end position="87"/>
    </location>
</feature>
<dbReference type="EMBL" id="MHUC01000005">
    <property type="protein sequence ID" value="OHA71312.1"/>
    <property type="molecule type" value="Genomic_DNA"/>
</dbReference>
<evidence type="ECO:0000259" key="2">
    <source>
        <dbReference type="Pfam" id="PF18915"/>
    </source>
</evidence>
<reference evidence="3 4" key="1">
    <citation type="journal article" date="2016" name="Nat. Commun.">
        <title>Thousands of microbial genomes shed light on interconnected biogeochemical processes in an aquifer system.</title>
        <authorList>
            <person name="Anantharaman K."/>
            <person name="Brown C.T."/>
            <person name="Hug L.A."/>
            <person name="Sharon I."/>
            <person name="Castelle C.J."/>
            <person name="Probst A.J."/>
            <person name="Thomas B.C."/>
            <person name="Singh A."/>
            <person name="Wilkins M.J."/>
            <person name="Karaoz U."/>
            <person name="Brodie E.L."/>
            <person name="Williams K.H."/>
            <person name="Hubbard S.S."/>
            <person name="Banfield J.F."/>
        </authorList>
    </citation>
    <scope>NUCLEOTIDE SEQUENCE [LARGE SCALE GENOMIC DNA]</scope>
</reference>
<evidence type="ECO:0000313" key="3">
    <source>
        <dbReference type="EMBL" id="OHA71312.1"/>
    </source>
</evidence>
<name>A0A1G2RG98_9BACT</name>
<keyword evidence="1" id="KW-1133">Transmembrane helix</keyword>
<feature type="domain" description="DUF5667" evidence="2">
    <location>
        <begin position="86"/>
        <end position="174"/>
    </location>
</feature>
<evidence type="ECO:0000313" key="4">
    <source>
        <dbReference type="Proteomes" id="UP000177078"/>
    </source>
</evidence>
<dbReference type="Pfam" id="PF18915">
    <property type="entry name" value="DUF5667"/>
    <property type="match status" value="1"/>
</dbReference>
<gene>
    <name evidence="3" type="ORF">A3F15_01670</name>
</gene>
<comment type="caution">
    <text evidence="3">The sequence shown here is derived from an EMBL/GenBank/DDBJ whole genome shotgun (WGS) entry which is preliminary data.</text>
</comment>
<proteinExistence type="predicted"/>
<protein>
    <recommendedName>
        <fullName evidence="2">DUF5667 domain-containing protein</fullName>
    </recommendedName>
</protein>
<evidence type="ECO:0000256" key="1">
    <source>
        <dbReference type="SAM" id="Phobius"/>
    </source>
</evidence>
<dbReference type="AlphaFoldDB" id="A0A1G2RG98"/>